<dbReference type="PANTHER" id="PTHR13890:SF31">
    <property type="entry name" value="MAGNESIUM TRANSPORTER MRS2-2-RELATED"/>
    <property type="match status" value="1"/>
</dbReference>
<dbReference type="Proteomes" id="UP001489004">
    <property type="component" value="Unassembled WGS sequence"/>
</dbReference>
<keyword evidence="2" id="KW-0472">Membrane</keyword>
<feature type="region of interest" description="Disordered" evidence="3">
    <location>
        <begin position="239"/>
        <end position="259"/>
    </location>
</feature>
<keyword evidence="2" id="KW-0812">Transmembrane</keyword>
<evidence type="ECO:0000256" key="1">
    <source>
        <dbReference type="ARBA" id="ARBA00007535"/>
    </source>
</evidence>
<name>A0AAW1QAE9_9CHLO</name>
<keyword evidence="5" id="KW-1185">Reference proteome</keyword>
<gene>
    <name evidence="4" type="ORF">WJX72_012299</name>
</gene>
<proteinExistence type="inferred from homology"/>
<evidence type="ECO:0000256" key="2">
    <source>
        <dbReference type="RuleBase" id="RU366041"/>
    </source>
</evidence>
<evidence type="ECO:0000313" key="4">
    <source>
        <dbReference type="EMBL" id="KAK9817294.1"/>
    </source>
</evidence>
<dbReference type="EMBL" id="JALJOR010000005">
    <property type="protein sequence ID" value="KAK9817294.1"/>
    <property type="molecule type" value="Genomic_DNA"/>
</dbReference>
<dbReference type="PANTHER" id="PTHR13890">
    <property type="entry name" value="RNA SPLICING PROTEIN MRS2, MITOCHONDRIAL"/>
    <property type="match status" value="1"/>
</dbReference>
<dbReference type="InterPro" id="IPR039204">
    <property type="entry name" value="MRS2-like"/>
</dbReference>
<accession>A0AAW1QAE9</accession>
<comment type="similarity">
    <text evidence="1 2">Belongs to the CorA metal ion transporter (MIT) (TC 1.A.35.5) family.</text>
</comment>
<feature type="region of interest" description="Disordered" evidence="3">
    <location>
        <begin position="275"/>
        <end position="391"/>
    </location>
</feature>
<reference evidence="4 5" key="1">
    <citation type="journal article" date="2024" name="Nat. Commun.">
        <title>Phylogenomics reveals the evolutionary origins of lichenization in chlorophyte algae.</title>
        <authorList>
            <person name="Puginier C."/>
            <person name="Libourel C."/>
            <person name="Otte J."/>
            <person name="Skaloud P."/>
            <person name="Haon M."/>
            <person name="Grisel S."/>
            <person name="Petersen M."/>
            <person name="Berrin J.G."/>
            <person name="Delaux P.M."/>
            <person name="Dal Grande F."/>
            <person name="Keller J."/>
        </authorList>
    </citation>
    <scope>NUCLEOTIDE SEQUENCE [LARGE SCALE GENOMIC DNA]</scope>
    <source>
        <strain evidence="4 5">SAG 2043</strain>
    </source>
</reference>
<keyword evidence="2" id="KW-0460">Magnesium</keyword>
<feature type="transmembrane region" description="Helical" evidence="2">
    <location>
        <begin position="505"/>
        <end position="528"/>
    </location>
</feature>
<evidence type="ECO:0000313" key="5">
    <source>
        <dbReference type="Proteomes" id="UP001489004"/>
    </source>
</evidence>
<feature type="compositionally biased region" description="Low complexity" evidence="3">
    <location>
        <begin position="338"/>
        <end position="348"/>
    </location>
</feature>
<sequence>MLKAPGPSLIEHRELREARKRWCPLLWPALEVACLLVVSHFHRFIVWLAAPQTSNDVGRQEYVKVDKHTFVTELGVHYRDLRILDPLVPSPYPAAIFIREKALVINLEALRMIICKDEDLIARLATSNSAPLTVNSRNGMDKKLPFELRALESGLAAATKILDLEVVDLERQTLPSLQRLLRKVSREELESVRYCKASLKKMITRVGKVKEELEDILDDDQDMRDMYLGRRAVMEAQKEMDEEWRAQEDAQKAADAQEAERQRLYGRAVDRMRRSLDQAGPSTGSSAEPARDSGEAEAQAAAESMFRPGGGSPERDRQLAAMVKAAKGATDGKSQMGSSPLAPAASAPLEKHLAKPPTEARQLQSAATAPPSQFAADMEEPPNGSSSNHSWQQHLGKIAAMVNVLERIKSSAAPLVDPHDITSCENLLEAYFMQVDFLLSRLTHLSDRIQGTEDLINLELDQRRNELVALDLFMTAVMTMFGCVSMIGGIFGMNLRNGWEESETAFWTTTGVGSFLAMLFFAAILLFARYKRLMFIPDTRAIGS</sequence>
<comment type="function">
    <text evidence="2">Magnesium transporter that may mediate the influx of magnesium.</text>
</comment>
<dbReference type="AlphaFoldDB" id="A0AAW1QAE9"/>
<dbReference type="GO" id="GO:0015095">
    <property type="term" value="F:magnesium ion transmembrane transporter activity"/>
    <property type="evidence" value="ECO:0007669"/>
    <property type="project" value="TreeGrafter"/>
</dbReference>
<dbReference type="Gene3D" id="1.20.58.340">
    <property type="entry name" value="Magnesium transport protein CorA, transmembrane region"/>
    <property type="match status" value="2"/>
</dbReference>
<feature type="transmembrane region" description="Helical" evidence="2">
    <location>
        <begin position="472"/>
        <end position="493"/>
    </location>
</feature>
<dbReference type="CDD" id="cd12823">
    <property type="entry name" value="Mrs2_Mfm1p-like"/>
    <property type="match status" value="1"/>
</dbReference>
<dbReference type="Gene3D" id="2.40.128.330">
    <property type="match status" value="1"/>
</dbReference>
<evidence type="ECO:0000256" key="3">
    <source>
        <dbReference type="SAM" id="MobiDB-lite"/>
    </source>
</evidence>
<protein>
    <recommendedName>
        <fullName evidence="2">Magnesium transporter</fullName>
    </recommendedName>
</protein>
<organism evidence="4 5">
    <name type="scientific">[Myrmecia] bisecta</name>
    <dbReference type="NCBI Taxonomy" id="41462"/>
    <lineage>
        <taxon>Eukaryota</taxon>
        <taxon>Viridiplantae</taxon>
        <taxon>Chlorophyta</taxon>
        <taxon>core chlorophytes</taxon>
        <taxon>Trebouxiophyceae</taxon>
        <taxon>Trebouxiales</taxon>
        <taxon>Trebouxiaceae</taxon>
        <taxon>Myrmecia</taxon>
    </lineage>
</organism>
<feature type="compositionally biased region" description="Polar residues" evidence="3">
    <location>
        <begin position="361"/>
        <end position="371"/>
    </location>
</feature>
<dbReference type="GO" id="GO:0016020">
    <property type="term" value="C:membrane"/>
    <property type="evidence" value="ECO:0007669"/>
    <property type="project" value="UniProtKB-SubCell"/>
</dbReference>
<feature type="compositionally biased region" description="Basic and acidic residues" evidence="3">
    <location>
        <begin position="239"/>
        <end position="252"/>
    </location>
</feature>
<keyword evidence="2" id="KW-0406">Ion transport</keyword>
<keyword evidence="2" id="KW-0813">Transport</keyword>
<dbReference type="Pfam" id="PF22099">
    <property type="entry name" value="MRS2-like"/>
    <property type="match status" value="1"/>
</dbReference>
<keyword evidence="2" id="KW-1133">Transmembrane helix</keyword>
<comment type="subcellular location">
    <subcellularLocation>
        <location evidence="2">Membrane</location>
        <topology evidence="2">Multi-pass membrane protein</topology>
    </subcellularLocation>
</comment>
<comment type="caution">
    <text evidence="4">The sequence shown here is derived from an EMBL/GenBank/DDBJ whole genome shotgun (WGS) entry which is preliminary data.</text>
</comment>